<evidence type="ECO:0000313" key="4">
    <source>
        <dbReference type="Proteomes" id="UP000651085"/>
    </source>
</evidence>
<dbReference type="RefSeq" id="WP_262433058.1">
    <property type="nucleotide sequence ID" value="NZ_JACRTF010000001.1"/>
</dbReference>
<organism evidence="3 4">
    <name type="scientific">Jilunia laotingensis</name>
    <dbReference type="NCBI Taxonomy" id="2763675"/>
    <lineage>
        <taxon>Bacteria</taxon>
        <taxon>Pseudomonadati</taxon>
        <taxon>Bacteroidota</taxon>
        <taxon>Bacteroidia</taxon>
        <taxon>Bacteroidales</taxon>
        <taxon>Bacteroidaceae</taxon>
        <taxon>Jilunia</taxon>
    </lineage>
</organism>
<dbReference type="Proteomes" id="UP000651085">
    <property type="component" value="Unassembled WGS sequence"/>
</dbReference>
<dbReference type="AlphaFoldDB" id="A0A926IIK0"/>
<dbReference type="PROSITE" id="PS51257">
    <property type="entry name" value="PROKAR_LIPOPROTEIN"/>
    <property type="match status" value="1"/>
</dbReference>
<proteinExistence type="predicted"/>
<gene>
    <name evidence="3" type="ORF">H8744_01005</name>
</gene>
<feature type="signal peptide" evidence="2">
    <location>
        <begin position="1"/>
        <end position="17"/>
    </location>
</feature>
<feature type="chain" id="PRO_5037549339" description="Fimbrillin family protein" evidence="2">
    <location>
        <begin position="18"/>
        <end position="850"/>
    </location>
</feature>
<keyword evidence="4" id="KW-1185">Reference proteome</keyword>
<accession>A0A926IIK0</accession>
<evidence type="ECO:0000256" key="2">
    <source>
        <dbReference type="SAM" id="SignalP"/>
    </source>
</evidence>
<protein>
    <recommendedName>
        <fullName evidence="5">Fimbrillin family protein</fullName>
    </recommendedName>
</protein>
<evidence type="ECO:0000256" key="1">
    <source>
        <dbReference type="SAM" id="MobiDB-lite"/>
    </source>
</evidence>
<evidence type="ECO:0000313" key="3">
    <source>
        <dbReference type="EMBL" id="MBC8591837.1"/>
    </source>
</evidence>
<evidence type="ECO:0008006" key="5">
    <source>
        <dbReference type="Google" id="ProtNLM"/>
    </source>
</evidence>
<dbReference type="EMBL" id="JACRTF010000001">
    <property type="protein sequence ID" value="MBC8591837.1"/>
    <property type="molecule type" value="Genomic_DNA"/>
</dbReference>
<keyword evidence="2" id="KW-0732">Signal</keyword>
<feature type="region of interest" description="Disordered" evidence="1">
    <location>
        <begin position="826"/>
        <end position="850"/>
    </location>
</feature>
<dbReference type="InterPro" id="IPR042278">
    <property type="entry name" value="Mfa-like_1_N"/>
</dbReference>
<comment type="caution">
    <text evidence="3">The sequence shown here is derived from an EMBL/GenBank/DDBJ whole genome shotgun (WGS) entry which is preliminary data.</text>
</comment>
<reference evidence="3" key="1">
    <citation type="submission" date="2020-08" db="EMBL/GenBank/DDBJ databases">
        <title>Genome public.</title>
        <authorList>
            <person name="Liu C."/>
            <person name="Sun Q."/>
        </authorList>
    </citation>
    <scope>NUCLEOTIDE SEQUENCE</scope>
    <source>
        <strain evidence="3">N12</strain>
    </source>
</reference>
<feature type="compositionally biased region" description="Polar residues" evidence="1">
    <location>
        <begin position="839"/>
        <end position="850"/>
    </location>
</feature>
<sequence length="850" mass="89132">MKTKHLFTAMCLPAVFAACTAEDLTSQAPQLMNRETIDLKLAAENLVWNDLDTRMDAGASGNKISYTWTSSDVIGAAMADGSQMGTLNGDNKVWNNVPFTTEGTTEEGAQFTTQSQVMKGKYYFYYQFNKSTDRETMTLEIPAEQSYVKGDGKVSAYSQMAKYLTGISPIFDLTANGIVYDNSLELPISFVKLASPLIVKFKTTNAPEGTKIEKITLKKSSGTIVNGGVVKFAALSNVAKADITDADAVATAKATLLNTVNADDGAVGIYVDQNKTVETLTLTLDDSKENKGLTVTNGTEYAVCLAVPCSGKKVAYVLEIETSEGYYQNTFEVAFASGSAVPMNLQEMRFGDQGNMKQREAFAISSDTDWANAISYIQKHAGAYLGKTIEFELQKDGIEVSSLPNFPVTISANSNLSNPELIMNKDFSISEINKAERLLTFDSSVGALGVKAGKTVTVDAVPAIEIHNYGTMNISETVILTEKVVNLGTINVDEATTFNDLDNGDENDVAAEININKTLAIAASATVANKPSATITIAETDGVLTGAGITAFTNEGTIVNNGTFSVAGTITNAADALIQNNGLQTVIMTNNGTIEIGADSKSDNSSTITNNALIKVADVAKFSALSAKAYNITNVGYGRTTVVVTTKAGYDVANAASLGINHITLQGGAWKMAQSAATGVIAEPVSDISAGITLDGAKLDVSEALNSAIASVIVVNASELSTTSVVAVTVKIDKLTLEKGSSFTVSNNVQVNEAASANNATAKISGTLTLTAGVSIPSVLAPTKMYFNTVEIDADGKLVGAEDAEFGVKEGGTFTNEGSITVSGGKVSWPTAGDGTMKGQGNNTIGEGWS</sequence>
<dbReference type="Gene3D" id="2.60.40.2620">
    <property type="entry name" value="Fimbrillin-like"/>
    <property type="match status" value="1"/>
</dbReference>
<name>A0A926IIK0_9BACT</name>